<comment type="caution">
    <text evidence="1">The sequence shown here is derived from an EMBL/GenBank/DDBJ whole genome shotgun (WGS) entry which is preliminary data.</text>
</comment>
<gene>
    <name evidence="1" type="ORF">BCF44_104102</name>
</gene>
<dbReference type="Gene3D" id="2.40.350.10">
    <property type="entry name" value="SO1590-like"/>
    <property type="match status" value="1"/>
</dbReference>
<dbReference type="InterPro" id="IPR021607">
    <property type="entry name" value="DUF3224"/>
</dbReference>
<dbReference type="SUPFAM" id="SSF159238">
    <property type="entry name" value="SO1590-like"/>
    <property type="match status" value="1"/>
</dbReference>
<dbReference type="InterPro" id="IPR023159">
    <property type="entry name" value="SO1590-like_sf"/>
</dbReference>
<dbReference type="EMBL" id="QUNO01000004">
    <property type="protein sequence ID" value="REH49839.1"/>
    <property type="molecule type" value="Genomic_DNA"/>
</dbReference>
<proteinExistence type="predicted"/>
<reference evidence="1 2" key="1">
    <citation type="submission" date="2018-08" db="EMBL/GenBank/DDBJ databases">
        <title>Genomic Encyclopedia of Archaeal and Bacterial Type Strains, Phase II (KMG-II): from individual species to whole genera.</title>
        <authorList>
            <person name="Goeker M."/>
        </authorList>
    </citation>
    <scope>NUCLEOTIDE SEQUENCE [LARGE SCALE GENOMIC DNA]</scope>
    <source>
        <strain evidence="1 2">DSM 45791</strain>
    </source>
</reference>
<dbReference type="RefSeq" id="WP_170217516.1">
    <property type="nucleotide sequence ID" value="NZ_CP144375.1"/>
</dbReference>
<name>A0A3E0HTU9_9PSEU</name>
<keyword evidence="2" id="KW-1185">Reference proteome</keyword>
<accession>A0A3E0HTU9</accession>
<dbReference type="Pfam" id="PF11528">
    <property type="entry name" value="DUF3224"/>
    <property type="match status" value="1"/>
</dbReference>
<dbReference type="Proteomes" id="UP000256269">
    <property type="component" value="Unassembled WGS sequence"/>
</dbReference>
<organism evidence="1 2">
    <name type="scientific">Kutzneria buriramensis</name>
    <dbReference type="NCBI Taxonomy" id="1045776"/>
    <lineage>
        <taxon>Bacteria</taxon>
        <taxon>Bacillati</taxon>
        <taxon>Actinomycetota</taxon>
        <taxon>Actinomycetes</taxon>
        <taxon>Pseudonocardiales</taxon>
        <taxon>Pseudonocardiaceae</taxon>
        <taxon>Kutzneria</taxon>
    </lineage>
</organism>
<evidence type="ECO:0000313" key="2">
    <source>
        <dbReference type="Proteomes" id="UP000256269"/>
    </source>
</evidence>
<evidence type="ECO:0000313" key="1">
    <source>
        <dbReference type="EMBL" id="REH49839.1"/>
    </source>
</evidence>
<protein>
    <submittedName>
        <fullName evidence="1">Uncharacterized protein DUF3224</fullName>
    </submittedName>
</protein>
<sequence length="119" mass="12956">MSTFRYTRWDEKVVAEAEGGPKVAHADVDFVYDGPLKGESRAQILLHYRPDGTGTFVGYELLTGSFDDEPGSYVLAHKGTFDAAGIESTFEVLAGNEIRATGSYKSGPSQEVPYTITSR</sequence>
<dbReference type="AlphaFoldDB" id="A0A3E0HTU9"/>